<dbReference type="Proteomes" id="UP000032737">
    <property type="component" value="Chromosome"/>
</dbReference>
<evidence type="ECO:0000256" key="2">
    <source>
        <dbReference type="ARBA" id="ARBA00022679"/>
    </source>
</evidence>
<comment type="similarity">
    <text evidence="8">Belongs to the P-Pant transferase superfamily. AcpS family.</text>
</comment>
<keyword evidence="6 8" id="KW-0443">Lipid metabolism</keyword>
<dbReference type="GO" id="GO:0008897">
    <property type="term" value="F:holo-[acyl-carrier-protein] synthase activity"/>
    <property type="evidence" value="ECO:0007669"/>
    <property type="project" value="UniProtKB-UniRule"/>
</dbReference>
<evidence type="ECO:0000256" key="3">
    <source>
        <dbReference type="ARBA" id="ARBA00022723"/>
    </source>
</evidence>
<dbReference type="GO" id="GO:0006633">
    <property type="term" value="P:fatty acid biosynthetic process"/>
    <property type="evidence" value="ECO:0007669"/>
    <property type="project" value="UniProtKB-UniRule"/>
</dbReference>
<evidence type="ECO:0000256" key="7">
    <source>
        <dbReference type="ARBA" id="ARBA00023160"/>
    </source>
</evidence>
<name>U4KQ94_9MOLU</name>
<reference evidence="10 11" key="1">
    <citation type="journal article" date="2013" name="J. Mol. Microbiol. Biotechnol.">
        <title>Analysis of the Complete Genomes of Acholeplasma brassicae , A. palmae and A. laidlawii and Their Comparison to the Obligate Parasites from ' Candidatus Phytoplasma'.</title>
        <authorList>
            <person name="Kube M."/>
            <person name="Siewert C."/>
            <person name="Migdoll A.M."/>
            <person name="Duduk B."/>
            <person name="Holz S."/>
            <person name="Rabus R."/>
            <person name="Seemuller E."/>
            <person name="Mitrovic J."/>
            <person name="Muller I."/>
            <person name="Buttner C."/>
            <person name="Reinhardt R."/>
        </authorList>
    </citation>
    <scope>NUCLEOTIDE SEQUENCE [LARGE SCALE GENOMIC DNA]</scope>
    <source>
        <strain evidence="11">0502</strain>
    </source>
</reference>
<evidence type="ECO:0000259" key="9">
    <source>
        <dbReference type="Pfam" id="PF01648"/>
    </source>
</evidence>
<comment type="catalytic activity">
    <reaction evidence="8">
        <text>apo-[ACP] + CoA = holo-[ACP] + adenosine 3',5'-bisphosphate + H(+)</text>
        <dbReference type="Rhea" id="RHEA:12068"/>
        <dbReference type="Rhea" id="RHEA-COMP:9685"/>
        <dbReference type="Rhea" id="RHEA-COMP:9690"/>
        <dbReference type="ChEBI" id="CHEBI:15378"/>
        <dbReference type="ChEBI" id="CHEBI:29999"/>
        <dbReference type="ChEBI" id="CHEBI:57287"/>
        <dbReference type="ChEBI" id="CHEBI:58343"/>
        <dbReference type="ChEBI" id="CHEBI:64479"/>
        <dbReference type="EC" id="2.7.8.7"/>
    </reaction>
</comment>
<keyword evidence="5 8" id="KW-0460">Magnesium</keyword>
<dbReference type="GO" id="GO:0005737">
    <property type="term" value="C:cytoplasm"/>
    <property type="evidence" value="ECO:0007669"/>
    <property type="project" value="UniProtKB-SubCell"/>
</dbReference>
<keyword evidence="8" id="KW-0963">Cytoplasm</keyword>
<sequence length="118" mass="13248">MFEVGIDLVDLKTLESKISEALIHRLLSVDEFNIYEGITDKVRKLTFLGGRFAAKEALFKAFKQGDKTANYRDFTVLNDLAGAPYFVQNAFLENVTIKLSITHTTTYASAVVLLIKNK</sequence>
<dbReference type="RefSeq" id="WP_030005462.1">
    <property type="nucleotide sequence ID" value="NC_022549.1"/>
</dbReference>
<comment type="cofactor">
    <cofactor evidence="8">
        <name>Mg(2+)</name>
        <dbReference type="ChEBI" id="CHEBI:18420"/>
    </cofactor>
</comment>
<evidence type="ECO:0000256" key="4">
    <source>
        <dbReference type="ARBA" id="ARBA00022832"/>
    </source>
</evidence>
<evidence type="ECO:0000313" key="10">
    <source>
        <dbReference type="EMBL" id="CCV66610.1"/>
    </source>
</evidence>
<keyword evidence="11" id="KW-1185">Reference proteome</keyword>
<dbReference type="STRING" id="61635.BN85315890"/>
<dbReference type="NCBIfam" id="TIGR00516">
    <property type="entry name" value="acpS"/>
    <property type="match status" value="1"/>
</dbReference>
<dbReference type="HOGENOM" id="CLU_089696_1_1_14"/>
<dbReference type="InterPro" id="IPR037143">
    <property type="entry name" value="4-PPantetheinyl_Trfase_dom_sf"/>
</dbReference>
<evidence type="ECO:0000256" key="6">
    <source>
        <dbReference type="ARBA" id="ARBA00023098"/>
    </source>
</evidence>
<keyword evidence="3 8" id="KW-0479">Metal-binding</keyword>
<gene>
    <name evidence="8 10" type="primary">acpS</name>
    <name evidence="10" type="ORF">BN85315890</name>
</gene>
<proteinExistence type="inferred from homology"/>
<accession>U4KQ94</accession>
<evidence type="ECO:0000256" key="1">
    <source>
        <dbReference type="ARBA" id="ARBA00022516"/>
    </source>
</evidence>
<dbReference type="OrthoDB" id="389495at2"/>
<dbReference type="EMBL" id="FO681348">
    <property type="protein sequence ID" value="CCV66610.1"/>
    <property type="molecule type" value="Genomic_DNA"/>
</dbReference>
<dbReference type="EC" id="2.7.8.7" evidence="8"/>
<comment type="function">
    <text evidence="8">Transfers the 4'-phosphopantetheine moiety from coenzyme A to a Ser of acyl-carrier-protein.</text>
</comment>
<feature type="binding site" evidence="8">
    <location>
        <position position="56"/>
    </location>
    <ligand>
        <name>Mg(2+)</name>
        <dbReference type="ChEBI" id="CHEBI:18420"/>
    </ligand>
</feature>
<dbReference type="KEGG" id="abra:BN85315890"/>
<evidence type="ECO:0000256" key="8">
    <source>
        <dbReference type="HAMAP-Rule" id="MF_00101"/>
    </source>
</evidence>
<keyword evidence="1 8" id="KW-0444">Lipid biosynthesis</keyword>
<dbReference type="AlphaFoldDB" id="U4KQ94"/>
<protein>
    <recommendedName>
        <fullName evidence="8">Holo-[acyl-carrier-protein] synthase</fullName>
        <shortName evidence="8">Holo-ACP synthase</shortName>
        <ecNumber evidence="8">2.7.8.7</ecNumber>
    </recommendedName>
    <alternativeName>
        <fullName evidence="8">4'-phosphopantetheinyl transferase AcpS</fullName>
    </alternativeName>
</protein>
<dbReference type="Pfam" id="PF01648">
    <property type="entry name" value="ACPS"/>
    <property type="match status" value="1"/>
</dbReference>
<comment type="subcellular location">
    <subcellularLocation>
        <location evidence="8">Cytoplasm</location>
    </subcellularLocation>
</comment>
<evidence type="ECO:0000256" key="5">
    <source>
        <dbReference type="ARBA" id="ARBA00022842"/>
    </source>
</evidence>
<dbReference type="SUPFAM" id="SSF56214">
    <property type="entry name" value="4'-phosphopantetheinyl transferase"/>
    <property type="match status" value="1"/>
</dbReference>
<dbReference type="HAMAP" id="MF_00101">
    <property type="entry name" value="AcpS"/>
    <property type="match status" value="1"/>
</dbReference>
<dbReference type="InterPro" id="IPR002582">
    <property type="entry name" value="ACPS"/>
</dbReference>
<keyword evidence="7 8" id="KW-0275">Fatty acid biosynthesis</keyword>
<keyword evidence="4 8" id="KW-0276">Fatty acid metabolism</keyword>
<dbReference type="GO" id="GO:0000287">
    <property type="term" value="F:magnesium ion binding"/>
    <property type="evidence" value="ECO:0007669"/>
    <property type="project" value="UniProtKB-UniRule"/>
</dbReference>
<dbReference type="InterPro" id="IPR004568">
    <property type="entry name" value="Ppantetheine-prot_Trfase_dom"/>
</dbReference>
<organism evidence="10 11">
    <name type="scientific">Acholeplasma brassicae</name>
    <dbReference type="NCBI Taxonomy" id="61635"/>
    <lineage>
        <taxon>Bacteria</taxon>
        <taxon>Bacillati</taxon>
        <taxon>Mycoplasmatota</taxon>
        <taxon>Mollicutes</taxon>
        <taxon>Acholeplasmatales</taxon>
        <taxon>Acholeplasmataceae</taxon>
        <taxon>Acholeplasma</taxon>
    </lineage>
</organism>
<dbReference type="Gene3D" id="3.90.470.20">
    <property type="entry name" value="4'-phosphopantetheinyl transferase domain"/>
    <property type="match status" value="1"/>
</dbReference>
<keyword evidence="2 8" id="KW-0808">Transferase</keyword>
<feature type="binding site" evidence="8">
    <location>
        <position position="7"/>
    </location>
    <ligand>
        <name>Mg(2+)</name>
        <dbReference type="ChEBI" id="CHEBI:18420"/>
    </ligand>
</feature>
<feature type="domain" description="4'-phosphopantetheinyl transferase" evidence="9">
    <location>
        <begin position="4"/>
        <end position="110"/>
    </location>
</feature>
<dbReference type="InterPro" id="IPR008278">
    <property type="entry name" value="4-PPantetheinyl_Trfase_dom"/>
</dbReference>
<dbReference type="NCBIfam" id="TIGR00556">
    <property type="entry name" value="pantethn_trn"/>
    <property type="match status" value="1"/>
</dbReference>
<evidence type="ECO:0000313" key="11">
    <source>
        <dbReference type="Proteomes" id="UP000032737"/>
    </source>
</evidence>